<proteinExistence type="predicted"/>
<dbReference type="EMBL" id="FUHU01000020">
    <property type="protein sequence ID" value="SJM53545.1"/>
    <property type="molecule type" value="Genomic_DNA"/>
</dbReference>
<keyword evidence="1" id="KW-1133">Transmembrane helix</keyword>
<reference evidence="3 4" key="1">
    <citation type="submission" date="2017-02" db="EMBL/GenBank/DDBJ databases">
        <authorList>
            <person name="Peterson S.W."/>
        </authorList>
    </citation>
    <scope>NUCLEOTIDE SEQUENCE [LARGE SCALE GENOMIC DNA]</scope>
    <source>
        <strain evidence="3 4">LMG 22410</strain>
    </source>
</reference>
<organism evidence="3 4">
    <name type="scientific">Agrococcus casei LMG 22410</name>
    <dbReference type="NCBI Taxonomy" id="1255656"/>
    <lineage>
        <taxon>Bacteria</taxon>
        <taxon>Bacillati</taxon>
        <taxon>Actinomycetota</taxon>
        <taxon>Actinomycetes</taxon>
        <taxon>Micrococcales</taxon>
        <taxon>Microbacteriaceae</taxon>
        <taxon>Agrococcus</taxon>
    </lineage>
</organism>
<dbReference type="Proteomes" id="UP000195787">
    <property type="component" value="Unassembled WGS sequence"/>
</dbReference>
<keyword evidence="1" id="KW-0812">Transmembrane</keyword>
<dbReference type="Pfam" id="PF13828">
    <property type="entry name" value="DUF4190"/>
    <property type="match status" value="1"/>
</dbReference>
<dbReference type="InterPro" id="IPR025241">
    <property type="entry name" value="DUF4190"/>
</dbReference>
<sequence>MAILSLMAAASAWVLTGPLGTIAAVVLGFVALKQIKQRDEGGRELVIMALVAAGVSVVLGTLLLISGIAMLSSL</sequence>
<accession>A0A1R4FC81</accession>
<keyword evidence="1" id="KW-0472">Membrane</keyword>
<keyword evidence="4" id="KW-1185">Reference proteome</keyword>
<name>A0A1R4FC81_9MICO</name>
<dbReference type="AlphaFoldDB" id="A0A1R4FC81"/>
<evidence type="ECO:0000313" key="3">
    <source>
        <dbReference type="EMBL" id="SJM53545.1"/>
    </source>
</evidence>
<evidence type="ECO:0000256" key="1">
    <source>
        <dbReference type="SAM" id="Phobius"/>
    </source>
</evidence>
<feature type="domain" description="DUF4190" evidence="2">
    <location>
        <begin position="1"/>
        <end position="62"/>
    </location>
</feature>
<gene>
    <name evidence="3" type="ORF">CZ674_03815</name>
</gene>
<feature type="transmembrane region" description="Helical" evidence="1">
    <location>
        <begin position="12"/>
        <end position="33"/>
    </location>
</feature>
<evidence type="ECO:0000313" key="4">
    <source>
        <dbReference type="Proteomes" id="UP000195787"/>
    </source>
</evidence>
<protein>
    <recommendedName>
        <fullName evidence="2">DUF4190 domain-containing protein</fullName>
    </recommendedName>
</protein>
<evidence type="ECO:0000259" key="2">
    <source>
        <dbReference type="Pfam" id="PF13828"/>
    </source>
</evidence>
<feature type="transmembrane region" description="Helical" evidence="1">
    <location>
        <begin position="45"/>
        <end position="71"/>
    </location>
</feature>